<dbReference type="SUPFAM" id="SSF82866">
    <property type="entry name" value="Multidrug efflux transporter AcrB transmembrane domain"/>
    <property type="match status" value="2"/>
</dbReference>
<gene>
    <name evidence="2" type="ordered locus">TherJR_1112</name>
</gene>
<dbReference type="PRINTS" id="PR00702">
    <property type="entry name" value="ACRIFLAVINRP"/>
</dbReference>
<keyword evidence="1" id="KW-0812">Transmembrane</keyword>
<dbReference type="RefSeq" id="WP_013119995.1">
    <property type="nucleotide sequence ID" value="NC_014152.1"/>
</dbReference>
<keyword evidence="1" id="KW-1133">Transmembrane helix</keyword>
<evidence type="ECO:0000256" key="1">
    <source>
        <dbReference type="SAM" id="Phobius"/>
    </source>
</evidence>
<evidence type="ECO:0000313" key="2">
    <source>
        <dbReference type="EMBL" id="ADG81976.1"/>
    </source>
</evidence>
<dbReference type="Pfam" id="PF00873">
    <property type="entry name" value="ACR_tran"/>
    <property type="match status" value="1"/>
</dbReference>
<feature type="transmembrane region" description="Helical" evidence="1">
    <location>
        <begin position="967"/>
        <end position="986"/>
    </location>
</feature>
<evidence type="ECO:0000313" key="3">
    <source>
        <dbReference type="Proteomes" id="UP000002377"/>
    </source>
</evidence>
<name>D5XEA5_THEPJ</name>
<dbReference type="Gene3D" id="3.30.70.1320">
    <property type="entry name" value="Multidrug efflux transporter AcrB pore domain like"/>
    <property type="match status" value="1"/>
</dbReference>
<dbReference type="GO" id="GO:0042910">
    <property type="term" value="F:xenobiotic transmembrane transporter activity"/>
    <property type="evidence" value="ECO:0007669"/>
    <property type="project" value="TreeGrafter"/>
</dbReference>
<feature type="transmembrane region" description="Helical" evidence="1">
    <location>
        <begin position="429"/>
        <end position="449"/>
    </location>
</feature>
<proteinExistence type="predicted"/>
<dbReference type="HOGENOM" id="CLU_002755_1_2_9"/>
<dbReference type="KEGG" id="tjr:TherJR_1112"/>
<organism evidence="2 3">
    <name type="scientific">Thermincola potens (strain JR)</name>
    <dbReference type="NCBI Taxonomy" id="635013"/>
    <lineage>
        <taxon>Bacteria</taxon>
        <taxon>Bacillati</taxon>
        <taxon>Bacillota</taxon>
        <taxon>Clostridia</taxon>
        <taxon>Eubacteriales</taxon>
        <taxon>Thermincolaceae</taxon>
        <taxon>Thermincola</taxon>
    </lineage>
</organism>
<dbReference type="Proteomes" id="UP000002377">
    <property type="component" value="Chromosome"/>
</dbReference>
<dbReference type="GO" id="GO:0005886">
    <property type="term" value="C:plasma membrane"/>
    <property type="evidence" value="ECO:0007669"/>
    <property type="project" value="TreeGrafter"/>
</dbReference>
<dbReference type="EMBL" id="CP002028">
    <property type="protein sequence ID" value="ADG81976.1"/>
    <property type="molecule type" value="Genomic_DNA"/>
</dbReference>
<feature type="transmembrane region" description="Helical" evidence="1">
    <location>
        <begin position="998"/>
        <end position="1021"/>
    </location>
</feature>
<feature type="transmembrane region" description="Helical" evidence="1">
    <location>
        <begin position="358"/>
        <end position="378"/>
    </location>
</feature>
<dbReference type="SUPFAM" id="SSF82714">
    <property type="entry name" value="Multidrug efflux transporter AcrB TolC docking domain, DN and DC subdomains"/>
    <property type="match status" value="2"/>
</dbReference>
<dbReference type="AlphaFoldDB" id="D5XEA5"/>
<keyword evidence="1" id="KW-0472">Membrane</keyword>
<feature type="transmembrane region" description="Helical" evidence="1">
    <location>
        <begin position="541"/>
        <end position="561"/>
    </location>
</feature>
<dbReference type="InterPro" id="IPR027463">
    <property type="entry name" value="AcrB_DN_DC_subdom"/>
</dbReference>
<dbReference type="OrthoDB" id="9757876at2"/>
<dbReference type="eggNOG" id="COG0841">
    <property type="taxonomic scope" value="Bacteria"/>
</dbReference>
<dbReference type="PANTHER" id="PTHR32063">
    <property type="match status" value="1"/>
</dbReference>
<reference evidence="2 3" key="1">
    <citation type="submission" date="2010-05" db="EMBL/GenBank/DDBJ databases">
        <title>Complete sequence of Thermincola sp. JR.</title>
        <authorList>
            <consortium name="US DOE Joint Genome Institute"/>
            <person name="Lucas S."/>
            <person name="Copeland A."/>
            <person name="Lapidus A."/>
            <person name="Cheng J.-F."/>
            <person name="Bruce D."/>
            <person name="Goodwin L."/>
            <person name="Pitluck S."/>
            <person name="Chertkov O."/>
            <person name="Detter J.C."/>
            <person name="Han C."/>
            <person name="Tapia R."/>
            <person name="Land M."/>
            <person name="Hauser L."/>
            <person name="Kyrpides N."/>
            <person name="Mikhailova N."/>
            <person name="Hazen T.C."/>
            <person name="Woyke T."/>
        </authorList>
    </citation>
    <scope>NUCLEOTIDE SEQUENCE [LARGE SCALE GENOMIC DNA]</scope>
    <source>
        <strain evidence="2 3">JR</strain>
    </source>
</reference>
<feature type="transmembrane region" description="Helical" evidence="1">
    <location>
        <begin position="869"/>
        <end position="888"/>
    </location>
</feature>
<feature type="transmembrane region" description="Helical" evidence="1">
    <location>
        <begin position="335"/>
        <end position="351"/>
    </location>
</feature>
<dbReference type="STRING" id="635013.TherJR_1112"/>
<feature type="transmembrane region" description="Helical" evidence="1">
    <location>
        <begin position="12"/>
        <end position="29"/>
    </location>
</feature>
<keyword evidence="3" id="KW-1185">Reference proteome</keyword>
<dbReference type="PANTHER" id="PTHR32063:SF0">
    <property type="entry name" value="SWARMING MOTILITY PROTEIN SWRC"/>
    <property type="match status" value="1"/>
</dbReference>
<dbReference type="Gene3D" id="3.30.2090.10">
    <property type="entry name" value="Multidrug efflux transporter AcrB TolC docking domain, DN and DC subdomains"/>
    <property type="match status" value="2"/>
</dbReference>
<feature type="transmembrane region" description="Helical" evidence="1">
    <location>
        <begin position="461"/>
        <end position="484"/>
    </location>
</feature>
<dbReference type="InterPro" id="IPR001036">
    <property type="entry name" value="Acrflvin-R"/>
</dbReference>
<dbReference type="Gene3D" id="3.30.70.1430">
    <property type="entry name" value="Multidrug efflux transporter AcrB pore domain"/>
    <property type="match status" value="2"/>
</dbReference>
<dbReference type="Gene3D" id="1.20.1640.10">
    <property type="entry name" value="Multidrug efflux transporter AcrB transmembrane domain"/>
    <property type="match status" value="2"/>
</dbReference>
<dbReference type="SUPFAM" id="SSF82693">
    <property type="entry name" value="Multidrug efflux transporter AcrB pore domain, PN1, PN2, PC1 and PC2 subdomains"/>
    <property type="match status" value="3"/>
</dbReference>
<dbReference type="Gene3D" id="3.30.70.1440">
    <property type="entry name" value="Multidrug efflux transporter AcrB pore domain"/>
    <property type="match status" value="1"/>
</dbReference>
<accession>D5XEA5</accession>
<protein>
    <submittedName>
        <fullName evidence="2">Acriflavin resistance protein</fullName>
    </submittedName>
</protein>
<sequence>MNLTQLSIKRPAMMTMVIMVFVVLGLYTYHRMGAELFPSVNLPYVAVVTNYPGAGAEEIETQITKPLEDELASLSQLKRIRSQASEGFTFTVLEFEMSADADKAAMDVQKKVDMIKGRLPEDASDPVVYKQDINDQPVLIMALQSKRPLYETKKMAEDMIKDRLQKIAGVADVSVVGGQKREILVSVDKAKLAGYGLSLNQIINRLRAENLNQPSGRLDRPEAEYNVRVLGEFKSLDDIRNLDIPTGNGASVPLSAVATVTDGYQEVREYSRVNGISAVSLMVFKQSDASIVEVGERVKEEIDKIQRELPEDVKIIVSRDTSQFIRTSLDDTRNSIIEGICTTALALYIFLREWRSTVIVALAIPTSLLAALMMMFFAGFTFNMLSLMGLALCIGILVDDSIVVIENIHRHLKMGKDPATAALDGRMEIGMAAVAITLSDVVVFTPIAFMRGMVGQFFRQFGLTVVFATLFSLFVSFTLTPMLAAKLFKQEKGAGDEAGLTGSGRKSLFSWLWKRTGPVGQKVKETYLKFLHWSIDHRKTVLISVILLFLASLTLPALNIVGAEQMPKIDQGDMTVNLEMPVGTPIGETDKVLKEIERYLATIPEIKYYHTTLGSSGGMQGTSAGSHLGRIGIQLYEKKQRERTIWEIGDQIRKWGQNFTGGKISVTEADNMGPPGGDIEIQVTGNDTQKLVALADQVKATVARIPGARDVDTDWRIGQPEIQIKIDRRKASDAGLSVDEIARTVRAGLNGYTVGKFRQGGDETDINIRVENLNKSDINHIKSLPVSTISGNVVQLQQLADIAPGSGPTEIKRIDRQRAIVVKGNLRGRSLNEFLQDAQKEVNKIKLPPGYHITFAGQAEGMKETFADLISALALSIILVYMVLVMLYESFMTPFIRMMALPLGVVGALLALAITGNTLNLFSMIGLIMMDGLVAKNGTLLIDYTHTLMNRGLTLREALVEAGKTRLRPIIMTTFTMIFGMLPTALALGEGAETRSSMAWVLIGGLITSTVFTLIVIPVVYTIMDDYKQKFTGFISRHKSKEVQAG</sequence>